<evidence type="ECO:0000313" key="3">
    <source>
        <dbReference type="Proteomes" id="UP001352852"/>
    </source>
</evidence>
<dbReference type="EMBL" id="JAHUTJ010003274">
    <property type="protein sequence ID" value="MED6265563.1"/>
    <property type="molecule type" value="Genomic_DNA"/>
</dbReference>
<keyword evidence="3" id="KW-1185">Reference proteome</keyword>
<name>A0ABU7CRI5_9TELE</name>
<reference evidence="2 3" key="1">
    <citation type="submission" date="2021-06" db="EMBL/GenBank/DDBJ databases">
        <authorList>
            <person name="Palmer J.M."/>
        </authorList>
    </citation>
    <scope>NUCLEOTIDE SEQUENCE [LARGE SCALE GENOMIC DNA]</scope>
    <source>
        <strain evidence="2 3">CL_MEX2019</strain>
        <tissue evidence="2">Muscle</tissue>
    </source>
</reference>
<protein>
    <submittedName>
        <fullName evidence="2">Uncharacterized protein</fullName>
    </submittedName>
</protein>
<organism evidence="2 3">
    <name type="scientific">Characodon lateralis</name>
    <dbReference type="NCBI Taxonomy" id="208331"/>
    <lineage>
        <taxon>Eukaryota</taxon>
        <taxon>Metazoa</taxon>
        <taxon>Chordata</taxon>
        <taxon>Craniata</taxon>
        <taxon>Vertebrata</taxon>
        <taxon>Euteleostomi</taxon>
        <taxon>Actinopterygii</taxon>
        <taxon>Neopterygii</taxon>
        <taxon>Teleostei</taxon>
        <taxon>Neoteleostei</taxon>
        <taxon>Acanthomorphata</taxon>
        <taxon>Ovalentaria</taxon>
        <taxon>Atherinomorphae</taxon>
        <taxon>Cyprinodontiformes</taxon>
        <taxon>Goodeidae</taxon>
        <taxon>Characodon</taxon>
    </lineage>
</organism>
<proteinExistence type="predicted"/>
<feature type="compositionally biased region" description="Polar residues" evidence="1">
    <location>
        <begin position="93"/>
        <end position="104"/>
    </location>
</feature>
<feature type="region of interest" description="Disordered" evidence="1">
    <location>
        <begin position="44"/>
        <end position="165"/>
    </location>
</feature>
<dbReference type="Proteomes" id="UP001352852">
    <property type="component" value="Unassembled WGS sequence"/>
</dbReference>
<sequence length="165" mass="18246">MVMRSRCLCIQGFSIKICNSECEEPQTRPPGNWTDTEEILAIYIQSSPRAQEPQGNHPWDYLNPPREEQGKVPGEPLNSAKAPGSCIDKPTAPSGSRLHQSKSSHGPRDPRPRDISLPKERPHRAQGSRPRQAATGSEPAHTKTPSPGHQEPQVHQWAETPTTGR</sequence>
<comment type="caution">
    <text evidence="2">The sequence shown here is derived from an EMBL/GenBank/DDBJ whole genome shotgun (WGS) entry which is preliminary data.</text>
</comment>
<gene>
    <name evidence="2" type="ORF">CHARACLAT_026767</name>
</gene>
<evidence type="ECO:0000256" key="1">
    <source>
        <dbReference type="SAM" id="MobiDB-lite"/>
    </source>
</evidence>
<evidence type="ECO:0000313" key="2">
    <source>
        <dbReference type="EMBL" id="MED6265563.1"/>
    </source>
</evidence>
<accession>A0ABU7CRI5</accession>
<feature type="compositionally biased region" description="Basic and acidic residues" evidence="1">
    <location>
        <begin position="106"/>
        <end position="120"/>
    </location>
</feature>